<dbReference type="PANTHER" id="PTHR43437:SF3">
    <property type="entry name" value="HYDROXYACYL-THIOESTER DEHYDRATASE TYPE 2, MITOCHONDRIAL"/>
    <property type="match status" value="1"/>
</dbReference>
<sequence length="158" mass="17858">MTQTFFSRLQPGMRLELGSYTFEAEAIKTFARQFDPQPFHLDETAAEQSHFGRLCASGWHCCAVFMKLYVRNGETALREAMGWTGAMPDRGPSPGFRDLKWLRPTYAGDTLAYRSTLLAARASQSRPGWGLMQSEIEATNQNDESVMRFVSTVFISTR</sequence>
<protein>
    <recommendedName>
        <fullName evidence="1">MaoC-like domain-containing protein</fullName>
    </recommendedName>
</protein>
<dbReference type="PANTHER" id="PTHR43437">
    <property type="entry name" value="HYDROXYACYL-THIOESTER DEHYDRATASE TYPE 2, MITOCHONDRIAL-RELATED"/>
    <property type="match status" value="1"/>
</dbReference>
<dbReference type="RefSeq" id="WP_094077378.1">
    <property type="nucleotide sequence ID" value="NZ_NBYO01000002.1"/>
</dbReference>
<reference evidence="3" key="1">
    <citation type="journal article" date="2017" name="Int. J. Syst. Evol. Microbiol.">
        <title>Notoacmeibacter marinus gen. nov., sp. nov., isolated from the gut of a limpet and proposal of Notoacmeibacteraceae fam. nov. in the order Rhizobiales of the class Alphaproteobacteria.</title>
        <authorList>
            <person name="Huang Z."/>
            <person name="Guo F."/>
            <person name="Lai Q."/>
        </authorList>
    </citation>
    <scope>NUCLEOTIDE SEQUENCE [LARGE SCALE GENOMIC DNA]</scope>
    <source>
        <strain evidence="3">XMTR2A4</strain>
    </source>
</reference>
<dbReference type="SUPFAM" id="SSF54637">
    <property type="entry name" value="Thioesterase/thiol ester dehydrase-isomerase"/>
    <property type="match status" value="1"/>
</dbReference>
<dbReference type="Proteomes" id="UP000215405">
    <property type="component" value="Unassembled WGS sequence"/>
</dbReference>
<name>A0A231UX69_9HYPH</name>
<evidence type="ECO:0000259" key="1">
    <source>
        <dbReference type="Pfam" id="PF01575"/>
    </source>
</evidence>
<dbReference type="InterPro" id="IPR050965">
    <property type="entry name" value="UPF0336/Enoyl-CoA_hydratase"/>
</dbReference>
<dbReference type="Gene3D" id="3.10.129.10">
    <property type="entry name" value="Hotdog Thioesterase"/>
    <property type="match status" value="1"/>
</dbReference>
<dbReference type="GO" id="GO:0006633">
    <property type="term" value="P:fatty acid biosynthetic process"/>
    <property type="evidence" value="ECO:0007669"/>
    <property type="project" value="TreeGrafter"/>
</dbReference>
<dbReference type="CDD" id="cd03454">
    <property type="entry name" value="YdeM"/>
    <property type="match status" value="1"/>
</dbReference>
<dbReference type="Pfam" id="PF01575">
    <property type="entry name" value="MaoC_dehydratas"/>
    <property type="match status" value="1"/>
</dbReference>
<dbReference type="InterPro" id="IPR029069">
    <property type="entry name" value="HotDog_dom_sf"/>
</dbReference>
<accession>A0A231UX69</accession>
<dbReference type="InterPro" id="IPR002539">
    <property type="entry name" value="MaoC-like_dom"/>
</dbReference>
<keyword evidence="3" id="KW-1185">Reference proteome</keyword>
<gene>
    <name evidence="2" type="ORF">B7H23_10615</name>
</gene>
<evidence type="ECO:0000313" key="2">
    <source>
        <dbReference type="EMBL" id="OXT00553.1"/>
    </source>
</evidence>
<dbReference type="EMBL" id="NBYO01000002">
    <property type="protein sequence ID" value="OXT00553.1"/>
    <property type="molecule type" value="Genomic_DNA"/>
</dbReference>
<feature type="domain" description="MaoC-like" evidence="1">
    <location>
        <begin position="17"/>
        <end position="75"/>
    </location>
</feature>
<dbReference type="AlphaFoldDB" id="A0A231UX69"/>
<organism evidence="2 3">
    <name type="scientific">Notoacmeibacter marinus</name>
    <dbReference type="NCBI Taxonomy" id="1876515"/>
    <lineage>
        <taxon>Bacteria</taxon>
        <taxon>Pseudomonadati</taxon>
        <taxon>Pseudomonadota</taxon>
        <taxon>Alphaproteobacteria</taxon>
        <taxon>Hyphomicrobiales</taxon>
        <taxon>Notoacmeibacteraceae</taxon>
        <taxon>Notoacmeibacter</taxon>
    </lineage>
</organism>
<dbReference type="GO" id="GO:0019171">
    <property type="term" value="F:(3R)-hydroxyacyl-[acyl-carrier-protein] dehydratase activity"/>
    <property type="evidence" value="ECO:0007669"/>
    <property type="project" value="TreeGrafter"/>
</dbReference>
<comment type="caution">
    <text evidence="2">The sequence shown here is derived from an EMBL/GenBank/DDBJ whole genome shotgun (WGS) entry which is preliminary data.</text>
</comment>
<proteinExistence type="predicted"/>
<evidence type="ECO:0000313" key="3">
    <source>
        <dbReference type="Proteomes" id="UP000215405"/>
    </source>
</evidence>